<evidence type="ECO:0000313" key="7">
    <source>
        <dbReference type="Proteomes" id="UP001604336"/>
    </source>
</evidence>
<dbReference type="EMBL" id="JBFOLK010000002">
    <property type="protein sequence ID" value="KAL2534266.1"/>
    <property type="molecule type" value="Genomic_DNA"/>
</dbReference>
<dbReference type="GO" id="GO:0008233">
    <property type="term" value="F:peptidase activity"/>
    <property type="evidence" value="ECO:0007669"/>
    <property type="project" value="UniProtKB-KW"/>
</dbReference>
<keyword evidence="7" id="KW-1185">Reference proteome</keyword>
<evidence type="ECO:0000256" key="1">
    <source>
        <dbReference type="ARBA" id="ARBA00005234"/>
    </source>
</evidence>
<evidence type="ECO:0000259" key="5">
    <source>
        <dbReference type="PROSITE" id="PS50600"/>
    </source>
</evidence>
<reference evidence="7" key="1">
    <citation type="submission" date="2024-07" db="EMBL/GenBank/DDBJ databases">
        <title>Two chromosome-level genome assemblies of Korean endemic species Abeliophyllum distichum and Forsythia ovata (Oleaceae).</title>
        <authorList>
            <person name="Jang H."/>
        </authorList>
    </citation>
    <scope>NUCLEOTIDE SEQUENCE [LARGE SCALE GENOMIC DNA]</scope>
</reference>
<feature type="compositionally biased region" description="Polar residues" evidence="4">
    <location>
        <begin position="98"/>
        <end position="119"/>
    </location>
</feature>
<dbReference type="InterPro" id="IPR003653">
    <property type="entry name" value="Peptidase_C48_C"/>
</dbReference>
<feature type="domain" description="Ubiquitin-like protease family profile" evidence="5">
    <location>
        <begin position="137"/>
        <end position="336"/>
    </location>
</feature>
<dbReference type="AlphaFoldDB" id="A0ABD1VAA4"/>
<proteinExistence type="inferred from homology"/>
<dbReference type="GO" id="GO:0006508">
    <property type="term" value="P:proteolysis"/>
    <property type="evidence" value="ECO:0007669"/>
    <property type="project" value="UniProtKB-KW"/>
</dbReference>
<dbReference type="Pfam" id="PF02902">
    <property type="entry name" value="Peptidase_C48"/>
    <property type="match status" value="1"/>
</dbReference>
<dbReference type="Gene3D" id="3.40.395.10">
    <property type="entry name" value="Adenoviral Proteinase, Chain A"/>
    <property type="match status" value="1"/>
</dbReference>
<dbReference type="PROSITE" id="PS50600">
    <property type="entry name" value="ULP_PROTEASE"/>
    <property type="match status" value="1"/>
</dbReference>
<evidence type="ECO:0000256" key="2">
    <source>
        <dbReference type="ARBA" id="ARBA00022670"/>
    </source>
</evidence>
<evidence type="ECO:0000256" key="4">
    <source>
        <dbReference type="SAM" id="MobiDB-lite"/>
    </source>
</evidence>
<feature type="region of interest" description="Disordered" evidence="4">
    <location>
        <begin position="98"/>
        <end position="138"/>
    </location>
</feature>
<evidence type="ECO:0000256" key="3">
    <source>
        <dbReference type="ARBA" id="ARBA00022801"/>
    </source>
</evidence>
<comment type="similarity">
    <text evidence="1">Belongs to the peptidase C48 family.</text>
</comment>
<dbReference type="Proteomes" id="UP001604336">
    <property type="component" value="Unassembled WGS sequence"/>
</dbReference>
<keyword evidence="3" id="KW-0378">Hydrolase</keyword>
<dbReference type="SUPFAM" id="SSF54001">
    <property type="entry name" value="Cysteine proteinases"/>
    <property type="match status" value="1"/>
</dbReference>
<dbReference type="InterPro" id="IPR038765">
    <property type="entry name" value="Papain-like_cys_pep_sf"/>
</dbReference>
<sequence length="388" mass="45000">MSTCLLTSCKVRWKNKTVQNCQAIMIPDITIPQCDNTNAEGDIPSFDLGIETQTNSLCLLLDDGFVLTEDDINMIDNTIELKLIEMSSNAEVIQDDCQASNPTENKQRNSNQIQRSSDVVVSEKDNQSPGNQLDDGMQFSEEDFRSIDESVNKNASSDMKGKSKHIDAMFYYLRMRMKFNGMNETRATCTDCLFNVKIRSTFHKFINDRKVIEKQNSLLSYVIGNKIWFGNNWRDINHVFIPVFMDKRAHWILAHFDIANWHLDVYNSSFKTIRDVTVNHAVEPLRHTIPYLICQTKVLNYVTHKSPLSCRLCKDIPQQTNGGDSRIFVIKYAEYIFQKNINAEYIFQKKINAMQNKFDTRMVRYNMAIQLYKYAIEKPDVPLSRLMK</sequence>
<organism evidence="6 7">
    <name type="scientific">Abeliophyllum distichum</name>
    <dbReference type="NCBI Taxonomy" id="126358"/>
    <lineage>
        <taxon>Eukaryota</taxon>
        <taxon>Viridiplantae</taxon>
        <taxon>Streptophyta</taxon>
        <taxon>Embryophyta</taxon>
        <taxon>Tracheophyta</taxon>
        <taxon>Spermatophyta</taxon>
        <taxon>Magnoliopsida</taxon>
        <taxon>eudicotyledons</taxon>
        <taxon>Gunneridae</taxon>
        <taxon>Pentapetalae</taxon>
        <taxon>asterids</taxon>
        <taxon>lamiids</taxon>
        <taxon>Lamiales</taxon>
        <taxon>Oleaceae</taxon>
        <taxon>Forsythieae</taxon>
        <taxon>Abeliophyllum</taxon>
    </lineage>
</organism>
<accession>A0ABD1VAA4</accession>
<keyword evidence="2" id="KW-0645">Protease</keyword>
<comment type="caution">
    <text evidence="6">The sequence shown here is derived from an EMBL/GenBank/DDBJ whole genome shotgun (WGS) entry which is preliminary data.</text>
</comment>
<evidence type="ECO:0000313" key="6">
    <source>
        <dbReference type="EMBL" id="KAL2534266.1"/>
    </source>
</evidence>
<gene>
    <name evidence="6" type="ORF">Adt_07617</name>
</gene>
<protein>
    <recommendedName>
        <fullName evidence="5">Ubiquitin-like protease family profile domain-containing protein</fullName>
    </recommendedName>
</protein>
<name>A0ABD1VAA4_9LAMI</name>